<keyword evidence="4" id="KW-0378">Hydrolase</keyword>
<feature type="binding site" evidence="7">
    <location>
        <position position="116"/>
    </location>
    <ligand>
        <name>Zn(2+)</name>
        <dbReference type="ChEBI" id="CHEBI:29105"/>
        <note>catalytic</note>
    </ligand>
</feature>
<dbReference type="PROSITE" id="PS51747">
    <property type="entry name" value="CYT_DCMP_DEAMINASES_2"/>
    <property type="match status" value="1"/>
</dbReference>
<sequence>MPRRKKQNNHKRPSWDEYFLKLVDVVGQRSTCDRGRPGCVIVKDRRVLTTGYAGSPVGMPHCDDEGHEMQKQINDDGTISEHCVRTLHAEMNAITQAAKFGISIDGATLYLKFTPCYNCAKMIVNSGIKRVVSQVKYHAGEKSISLFKRAKVKLEIIEQRIEKYERQ</sequence>
<dbReference type="GO" id="GO:0004132">
    <property type="term" value="F:dCMP deaminase activity"/>
    <property type="evidence" value="ECO:0007669"/>
    <property type="project" value="InterPro"/>
</dbReference>
<evidence type="ECO:0000256" key="5">
    <source>
        <dbReference type="ARBA" id="ARBA00022833"/>
    </source>
</evidence>
<evidence type="ECO:0000256" key="4">
    <source>
        <dbReference type="ARBA" id="ARBA00022801"/>
    </source>
</evidence>
<dbReference type="PROSITE" id="PS00903">
    <property type="entry name" value="CYT_DCMP_DEAMINASES_1"/>
    <property type="match status" value="1"/>
</dbReference>
<evidence type="ECO:0000313" key="9">
    <source>
        <dbReference type="EMBL" id="OGD56347.1"/>
    </source>
</evidence>
<dbReference type="GO" id="GO:0005737">
    <property type="term" value="C:cytoplasm"/>
    <property type="evidence" value="ECO:0007669"/>
    <property type="project" value="TreeGrafter"/>
</dbReference>
<dbReference type="InterPro" id="IPR016193">
    <property type="entry name" value="Cytidine_deaminase-like"/>
</dbReference>
<protein>
    <submittedName>
        <fullName evidence="9">Cell division protein DedD</fullName>
    </submittedName>
</protein>
<dbReference type="AlphaFoldDB" id="A0A1F5DMF7"/>
<keyword evidence="9" id="KW-0132">Cell division</keyword>
<dbReference type="InterPro" id="IPR016192">
    <property type="entry name" value="APOBEC/CMP_deaminase_Zn-bd"/>
</dbReference>
<dbReference type="InterPro" id="IPR002125">
    <property type="entry name" value="CMP_dCMP_dom"/>
</dbReference>
<dbReference type="InterPro" id="IPR016473">
    <property type="entry name" value="dCMP_deaminase"/>
</dbReference>
<organism evidence="9 10">
    <name type="scientific">Candidatus Berkelbacteria bacterium RBG_13_40_8</name>
    <dbReference type="NCBI Taxonomy" id="1797467"/>
    <lineage>
        <taxon>Bacteria</taxon>
        <taxon>Candidatus Berkelbacteria</taxon>
    </lineage>
</organism>
<dbReference type="GO" id="GO:0051301">
    <property type="term" value="P:cell division"/>
    <property type="evidence" value="ECO:0007669"/>
    <property type="project" value="UniProtKB-KW"/>
</dbReference>
<name>A0A1F5DMF7_9BACT</name>
<dbReference type="PANTHER" id="PTHR11086">
    <property type="entry name" value="DEOXYCYTIDYLATE DEAMINASE-RELATED"/>
    <property type="match status" value="1"/>
</dbReference>
<comment type="similarity">
    <text evidence="2">Belongs to the cytidine and deoxycytidylate deaminase family.</text>
</comment>
<evidence type="ECO:0000256" key="7">
    <source>
        <dbReference type="PIRSR" id="PIRSR006019-2"/>
    </source>
</evidence>
<dbReference type="InterPro" id="IPR035105">
    <property type="entry name" value="Deoxycytidylate_deaminase_dom"/>
</dbReference>
<dbReference type="GO" id="GO:0008270">
    <property type="term" value="F:zinc ion binding"/>
    <property type="evidence" value="ECO:0007669"/>
    <property type="project" value="InterPro"/>
</dbReference>
<feature type="domain" description="CMP/dCMP-type deaminase" evidence="8">
    <location>
        <begin position="14"/>
        <end position="146"/>
    </location>
</feature>
<dbReference type="Gene3D" id="3.40.140.10">
    <property type="entry name" value="Cytidine Deaminase, domain 2"/>
    <property type="match status" value="1"/>
</dbReference>
<dbReference type="PIRSF" id="PIRSF006019">
    <property type="entry name" value="dCMP_deaminase"/>
    <property type="match status" value="1"/>
</dbReference>
<dbReference type="EMBL" id="MEZT01000022">
    <property type="protein sequence ID" value="OGD56347.1"/>
    <property type="molecule type" value="Genomic_DNA"/>
</dbReference>
<dbReference type="Proteomes" id="UP000178764">
    <property type="component" value="Unassembled WGS sequence"/>
</dbReference>
<feature type="binding site" evidence="7">
    <location>
        <position position="88"/>
    </location>
    <ligand>
        <name>Zn(2+)</name>
        <dbReference type="ChEBI" id="CHEBI:29105"/>
        <note>catalytic</note>
    </ligand>
</feature>
<dbReference type="InterPro" id="IPR015517">
    <property type="entry name" value="dCMP_deaminase-rel"/>
</dbReference>
<feature type="binding site" evidence="7">
    <location>
        <position position="119"/>
    </location>
    <ligand>
        <name>Zn(2+)</name>
        <dbReference type="ChEBI" id="CHEBI:29105"/>
        <note>catalytic</note>
    </ligand>
</feature>
<keyword evidence="9" id="KW-0131">Cell cycle</keyword>
<feature type="active site" description="Proton donor" evidence="6">
    <location>
        <position position="90"/>
    </location>
</feature>
<evidence type="ECO:0000256" key="1">
    <source>
        <dbReference type="ARBA" id="ARBA00001947"/>
    </source>
</evidence>
<evidence type="ECO:0000256" key="3">
    <source>
        <dbReference type="ARBA" id="ARBA00022723"/>
    </source>
</evidence>
<evidence type="ECO:0000259" key="8">
    <source>
        <dbReference type="PROSITE" id="PS51747"/>
    </source>
</evidence>
<evidence type="ECO:0000256" key="6">
    <source>
        <dbReference type="PIRSR" id="PIRSR006019-1"/>
    </source>
</evidence>
<keyword evidence="3 7" id="KW-0479">Metal-binding</keyword>
<dbReference type="Pfam" id="PF00383">
    <property type="entry name" value="dCMP_cyt_deam_1"/>
    <property type="match status" value="1"/>
</dbReference>
<comment type="caution">
    <text evidence="9">The sequence shown here is derived from an EMBL/GenBank/DDBJ whole genome shotgun (WGS) entry which is preliminary data.</text>
</comment>
<dbReference type="GO" id="GO:0006220">
    <property type="term" value="P:pyrimidine nucleotide metabolic process"/>
    <property type="evidence" value="ECO:0007669"/>
    <property type="project" value="InterPro"/>
</dbReference>
<reference evidence="9 10" key="1">
    <citation type="journal article" date="2016" name="Nat. Commun.">
        <title>Thousands of microbial genomes shed light on interconnected biogeochemical processes in an aquifer system.</title>
        <authorList>
            <person name="Anantharaman K."/>
            <person name="Brown C.T."/>
            <person name="Hug L.A."/>
            <person name="Sharon I."/>
            <person name="Castelle C.J."/>
            <person name="Probst A.J."/>
            <person name="Thomas B.C."/>
            <person name="Singh A."/>
            <person name="Wilkins M.J."/>
            <person name="Karaoz U."/>
            <person name="Brodie E.L."/>
            <person name="Williams K.H."/>
            <person name="Hubbard S.S."/>
            <person name="Banfield J.F."/>
        </authorList>
    </citation>
    <scope>NUCLEOTIDE SEQUENCE [LARGE SCALE GENOMIC DNA]</scope>
</reference>
<evidence type="ECO:0000256" key="2">
    <source>
        <dbReference type="ARBA" id="ARBA00006576"/>
    </source>
</evidence>
<gene>
    <name evidence="9" type="ORF">A2V71_01345</name>
</gene>
<keyword evidence="5 7" id="KW-0862">Zinc</keyword>
<accession>A0A1F5DMF7</accession>
<dbReference type="PANTHER" id="PTHR11086:SF18">
    <property type="entry name" value="DEOXYCYTIDYLATE DEAMINASE"/>
    <property type="match status" value="1"/>
</dbReference>
<comment type="cofactor">
    <cofactor evidence="1 7">
        <name>Zn(2+)</name>
        <dbReference type="ChEBI" id="CHEBI:29105"/>
    </cofactor>
</comment>
<proteinExistence type="inferred from homology"/>
<dbReference type="SUPFAM" id="SSF53927">
    <property type="entry name" value="Cytidine deaminase-like"/>
    <property type="match status" value="1"/>
</dbReference>
<evidence type="ECO:0000313" key="10">
    <source>
        <dbReference type="Proteomes" id="UP000178764"/>
    </source>
</evidence>
<dbReference type="CDD" id="cd01286">
    <property type="entry name" value="deoxycytidylate_deaminase"/>
    <property type="match status" value="1"/>
</dbReference>